<evidence type="ECO:0000256" key="7">
    <source>
        <dbReference type="ARBA" id="ARBA00022777"/>
    </source>
</evidence>
<keyword evidence="3" id="KW-0597">Phosphoprotein</keyword>
<dbReference type="PROSITE" id="PS50011">
    <property type="entry name" value="PROTEIN_KINASE_DOM"/>
    <property type="match status" value="1"/>
</dbReference>
<keyword evidence="8 12" id="KW-0067">ATP-binding</keyword>
<sequence length="307" mass="34126">MRNWNAARVFTYKEIKAATNKFKEVLGRGSFGCVYLGKLSDGKMVAVKVRFDKSQLGADSFINEVRLLSGISHQNLVGLEGFCHEAKQQILVYEYLPGGSLANHLYGPKSKKVSMSWVRRLKIAVDAAKGLDYLHNGNEPRVIHRDVKCSNILLDKEMNAKVCDFGLSKQVMQAEATHVTTIVKGTAGYIDPEYYSTQQLTEKSDVYSFGVVLLELICGREPLSHSGTPDSFNLVLWAKPYLQAGAYEIVDESLQGTFDVESMRKAALVAIKSVERDASQRPTIAEVLAELKEAFSIQLSYLASRDM</sequence>
<keyword evidence="9" id="KW-1133">Transmembrane helix</keyword>
<dbReference type="EMBL" id="VIEB01000679">
    <property type="protein sequence ID" value="TQD83433.1"/>
    <property type="molecule type" value="Genomic_DNA"/>
</dbReference>
<evidence type="ECO:0000256" key="12">
    <source>
        <dbReference type="PROSITE-ProRule" id="PRU10141"/>
    </source>
</evidence>
<dbReference type="Pfam" id="PF00069">
    <property type="entry name" value="Pkinase"/>
    <property type="match status" value="1"/>
</dbReference>
<dbReference type="SUPFAM" id="SSF56112">
    <property type="entry name" value="Protein kinase-like (PK-like)"/>
    <property type="match status" value="1"/>
</dbReference>
<dbReference type="SMART" id="SM00220">
    <property type="entry name" value="S_TKc"/>
    <property type="match status" value="1"/>
</dbReference>
<proteinExistence type="inferred from homology"/>
<evidence type="ECO:0000256" key="5">
    <source>
        <dbReference type="ARBA" id="ARBA00022692"/>
    </source>
</evidence>
<dbReference type="Gene3D" id="3.30.200.20">
    <property type="entry name" value="Phosphorylase Kinase, domain 1"/>
    <property type="match status" value="1"/>
</dbReference>
<evidence type="ECO:0000256" key="8">
    <source>
        <dbReference type="ARBA" id="ARBA00022840"/>
    </source>
</evidence>
<evidence type="ECO:0000256" key="10">
    <source>
        <dbReference type="ARBA" id="ARBA00023136"/>
    </source>
</evidence>
<organism evidence="15 16">
    <name type="scientific">Malus baccata</name>
    <name type="common">Siberian crab apple</name>
    <name type="synonym">Pyrus baccata</name>
    <dbReference type="NCBI Taxonomy" id="106549"/>
    <lineage>
        <taxon>Eukaryota</taxon>
        <taxon>Viridiplantae</taxon>
        <taxon>Streptophyta</taxon>
        <taxon>Embryophyta</taxon>
        <taxon>Tracheophyta</taxon>
        <taxon>Spermatophyta</taxon>
        <taxon>Magnoliopsida</taxon>
        <taxon>eudicotyledons</taxon>
        <taxon>Gunneridae</taxon>
        <taxon>Pentapetalae</taxon>
        <taxon>rosids</taxon>
        <taxon>fabids</taxon>
        <taxon>Rosales</taxon>
        <taxon>Rosaceae</taxon>
        <taxon>Amygdaloideae</taxon>
        <taxon>Maleae</taxon>
        <taxon>Malus</taxon>
    </lineage>
</organism>
<evidence type="ECO:0000259" key="14">
    <source>
        <dbReference type="PROSITE" id="PS50011"/>
    </source>
</evidence>
<dbReference type="InterPro" id="IPR000719">
    <property type="entry name" value="Prot_kinase_dom"/>
</dbReference>
<keyword evidence="5" id="KW-0812">Transmembrane</keyword>
<name>A0A540LAC2_MALBA</name>
<keyword evidence="10" id="KW-0472">Membrane</keyword>
<dbReference type="PANTHER" id="PTHR47989:SF62">
    <property type="entry name" value="OS05G0423500 PROTEIN"/>
    <property type="match status" value="1"/>
</dbReference>
<keyword evidence="4" id="KW-0808">Transferase</keyword>
<comment type="subcellular location">
    <subcellularLocation>
        <location evidence="1">Membrane</location>
        <topology evidence="1">Single-pass membrane protein</topology>
    </subcellularLocation>
</comment>
<dbReference type="Gene3D" id="1.10.510.10">
    <property type="entry name" value="Transferase(Phosphotransferase) domain 1"/>
    <property type="match status" value="1"/>
</dbReference>
<evidence type="ECO:0000256" key="11">
    <source>
        <dbReference type="ARBA" id="ARBA00023170"/>
    </source>
</evidence>
<dbReference type="InterPro" id="IPR008271">
    <property type="entry name" value="Ser/Thr_kinase_AS"/>
</dbReference>
<dbReference type="GO" id="GO:0004674">
    <property type="term" value="F:protein serine/threonine kinase activity"/>
    <property type="evidence" value="ECO:0007669"/>
    <property type="project" value="UniProtKB-KW"/>
</dbReference>
<comment type="caution">
    <text evidence="15">The sequence shown here is derived from an EMBL/GenBank/DDBJ whole genome shotgun (WGS) entry which is preliminary data.</text>
</comment>
<evidence type="ECO:0000256" key="4">
    <source>
        <dbReference type="ARBA" id="ARBA00022679"/>
    </source>
</evidence>
<dbReference type="STRING" id="106549.A0A540LAC2"/>
<comment type="similarity">
    <text evidence="13">Belongs to the protein kinase superfamily.</text>
</comment>
<keyword evidence="16" id="KW-1185">Reference proteome</keyword>
<reference evidence="15 16" key="1">
    <citation type="journal article" date="2019" name="G3 (Bethesda)">
        <title>Sequencing of a Wild Apple (Malus baccata) Genome Unravels the Differences Between Cultivated and Wild Apple Species Regarding Disease Resistance and Cold Tolerance.</title>
        <authorList>
            <person name="Chen X."/>
        </authorList>
    </citation>
    <scope>NUCLEOTIDE SEQUENCE [LARGE SCALE GENOMIC DNA]</scope>
    <source>
        <strain evidence="16">cv. Shandingzi</strain>
        <tissue evidence="15">Leaves</tissue>
    </source>
</reference>
<accession>A0A540LAC2</accession>
<gene>
    <name evidence="15" type="ORF">C1H46_031021</name>
</gene>
<evidence type="ECO:0000256" key="1">
    <source>
        <dbReference type="ARBA" id="ARBA00004167"/>
    </source>
</evidence>
<evidence type="ECO:0000256" key="3">
    <source>
        <dbReference type="ARBA" id="ARBA00022553"/>
    </source>
</evidence>
<keyword evidence="2 13" id="KW-0723">Serine/threonine-protein kinase</keyword>
<evidence type="ECO:0000256" key="9">
    <source>
        <dbReference type="ARBA" id="ARBA00022989"/>
    </source>
</evidence>
<dbReference type="PROSITE" id="PS00107">
    <property type="entry name" value="PROTEIN_KINASE_ATP"/>
    <property type="match status" value="1"/>
</dbReference>
<keyword evidence="7" id="KW-0418">Kinase</keyword>
<dbReference type="AlphaFoldDB" id="A0A540LAC2"/>
<dbReference type="PROSITE" id="PS00108">
    <property type="entry name" value="PROTEIN_KINASE_ST"/>
    <property type="match status" value="1"/>
</dbReference>
<feature type="binding site" evidence="12">
    <location>
        <position position="48"/>
    </location>
    <ligand>
        <name>ATP</name>
        <dbReference type="ChEBI" id="CHEBI:30616"/>
    </ligand>
</feature>
<dbReference type="InterPro" id="IPR017441">
    <property type="entry name" value="Protein_kinase_ATP_BS"/>
</dbReference>
<evidence type="ECO:0000256" key="2">
    <source>
        <dbReference type="ARBA" id="ARBA00022527"/>
    </source>
</evidence>
<dbReference type="GO" id="GO:0005524">
    <property type="term" value="F:ATP binding"/>
    <property type="evidence" value="ECO:0007669"/>
    <property type="project" value="UniProtKB-UniRule"/>
</dbReference>
<evidence type="ECO:0000256" key="6">
    <source>
        <dbReference type="ARBA" id="ARBA00022741"/>
    </source>
</evidence>
<evidence type="ECO:0000313" key="15">
    <source>
        <dbReference type="EMBL" id="TQD83433.1"/>
    </source>
</evidence>
<keyword evidence="6 12" id="KW-0547">Nucleotide-binding</keyword>
<dbReference type="Proteomes" id="UP000315295">
    <property type="component" value="Unassembled WGS sequence"/>
</dbReference>
<feature type="domain" description="Protein kinase" evidence="14">
    <location>
        <begin position="20"/>
        <end position="295"/>
    </location>
</feature>
<dbReference type="PANTHER" id="PTHR47989">
    <property type="entry name" value="OS01G0750732 PROTEIN"/>
    <property type="match status" value="1"/>
</dbReference>
<dbReference type="FunFam" id="3.30.200.20:FF:000178">
    <property type="entry name" value="serine/threonine-protein kinase PBS1-like"/>
    <property type="match status" value="1"/>
</dbReference>
<dbReference type="GO" id="GO:0016020">
    <property type="term" value="C:membrane"/>
    <property type="evidence" value="ECO:0007669"/>
    <property type="project" value="UniProtKB-SubCell"/>
</dbReference>
<dbReference type="FunFam" id="1.10.510.10:FF:000146">
    <property type="entry name" value="LRR receptor-like serine/threonine-protein kinase IOS1"/>
    <property type="match status" value="1"/>
</dbReference>
<evidence type="ECO:0000313" key="16">
    <source>
        <dbReference type="Proteomes" id="UP000315295"/>
    </source>
</evidence>
<protein>
    <recommendedName>
        <fullName evidence="14">Protein kinase domain-containing protein</fullName>
    </recommendedName>
</protein>
<evidence type="ECO:0000256" key="13">
    <source>
        <dbReference type="RuleBase" id="RU000304"/>
    </source>
</evidence>
<keyword evidence="11" id="KW-0675">Receptor</keyword>
<dbReference type="CDD" id="cd14066">
    <property type="entry name" value="STKc_IRAK"/>
    <property type="match status" value="1"/>
</dbReference>
<dbReference type="InterPro" id="IPR011009">
    <property type="entry name" value="Kinase-like_dom_sf"/>
</dbReference>